<dbReference type="CDD" id="cd04859">
    <property type="entry name" value="Prim_Pol"/>
    <property type="match status" value="1"/>
</dbReference>
<feature type="domain" description="DNA primase/polymerase bifunctional N-terminal" evidence="2">
    <location>
        <begin position="12"/>
        <end position="170"/>
    </location>
</feature>
<dbReference type="InterPro" id="IPR014819">
    <property type="entry name" value="PriCT_2"/>
</dbReference>
<evidence type="ECO:0000256" key="1">
    <source>
        <dbReference type="SAM" id="MobiDB-lite"/>
    </source>
</evidence>
<dbReference type="Pfam" id="PF08707">
    <property type="entry name" value="PriCT_2"/>
    <property type="match status" value="1"/>
</dbReference>
<protein>
    <submittedName>
        <fullName evidence="3">Uncharacterized protein DUF3987</fullName>
    </submittedName>
</protein>
<dbReference type="SUPFAM" id="SSF56747">
    <property type="entry name" value="Prim-pol domain"/>
    <property type="match status" value="1"/>
</dbReference>
<feature type="region of interest" description="Disordered" evidence="1">
    <location>
        <begin position="259"/>
        <end position="280"/>
    </location>
</feature>
<evidence type="ECO:0000313" key="3">
    <source>
        <dbReference type="EMBL" id="PZW40387.1"/>
    </source>
</evidence>
<gene>
    <name evidence="3" type="ORF">C8P66_12426</name>
</gene>
<keyword evidence="4" id="KW-1185">Reference proteome</keyword>
<dbReference type="GO" id="GO:0016817">
    <property type="term" value="F:hydrolase activity, acting on acid anhydrides"/>
    <property type="evidence" value="ECO:0007669"/>
    <property type="project" value="InterPro"/>
</dbReference>
<dbReference type="EMBL" id="QKYU01000024">
    <property type="protein sequence ID" value="PZW40387.1"/>
    <property type="molecule type" value="Genomic_DNA"/>
</dbReference>
<name>A0A2W7IM26_9PROT</name>
<evidence type="ECO:0000313" key="4">
    <source>
        <dbReference type="Proteomes" id="UP000249688"/>
    </source>
</evidence>
<sequence length="773" mass="83368">MTDAPSFMADCGERLADNGYSVIPIMPGTKVPGRFTGGEWSPYPDWARHCDRPTKPFEVDIWRRWPGCGVGIATGAVVGIDIDILDGALAIQIAGLAASMLGDTPCLRIGRAPKRLLVYRAATPFAGRKRHPLELLARGQQFVAYAIHPDTGRPYEWPEDSLVELPLSRLPVVDEASCAAFLEAAWQLVPDEVRVNSILADAPTSTWRGPSDPKGTRDAIVAALDWLPNNDLPGNEWITVGAAIKAAIGEEGRDLWLDWSRRSGKSGQSGRSDTPERRWASLRPHSVGAGKIYWLAEQRGWVPDPALTLNGTMAEQAAQPHPAAGLLAKVAVAPLPIAPPPKPYRVPPELLKVDGTLKLFLNYATASAVSPQPFLSLGAAICLVGAIAGRRYRTPTDLRSNVYAIGIADSGGGKDHARRCAKRAIYAAGLDRYLGGEDLASSAGLLTSLQRHPARLFQVDEFGQFLKLVLNQRAPAHKAAIWSELTKLYTSAAEPYIGAEYADQKARPRVTIEQPCACIWGVTVPGPFWSALEGGALADGSIARFLVFLTDDDYPERNETPAPMDPPPPLVSALQGIARGVPGHSHGGNIADAMESSAPIHAYTVPLTADADVAMASVRREATALLRSHRGTYATALFGRYAENTAKLAMLAAISRDPSRPVTQAQDVTWASGLVEHCIATLLREAERRVSDNDTEAKHKRLLAIIRDGGRQSRSDITRRSQFLSRREREEIIASLIEAGLVVMDVEPGTTRPTAYYTATTPTGTALVGRSVP</sequence>
<proteinExistence type="predicted"/>
<dbReference type="InterPro" id="IPR015330">
    <property type="entry name" value="DNA_primase/pol_bifunc_N"/>
</dbReference>
<comment type="caution">
    <text evidence="3">The sequence shown here is derived from an EMBL/GenBank/DDBJ whole genome shotgun (WGS) entry which is preliminary data.</text>
</comment>
<evidence type="ECO:0000259" key="2">
    <source>
        <dbReference type="SMART" id="SM00943"/>
    </source>
</evidence>
<dbReference type="SMART" id="SM00943">
    <property type="entry name" value="Prim-Pol"/>
    <property type="match status" value="1"/>
</dbReference>
<dbReference type="Pfam" id="PF09250">
    <property type="entry name" value="Prim-Pol"/>
    <property type="match status" value="1"/>
</dbReference>
<organism evidence="3 4">
    <name type="scientific">Humitalea rosea</name>
    <dbReference type="NCBI Taxonomy" id="990373"/>
    <lineage>
        <taxon>Bacteria</taxon>
        <taxon>Pseudomonadati</taxon>
        <taxon>Pseudomonadota</taxon>
        <taxon>Alphaproteobacteria</taxon>
        <taxon>Acetobacterales</taxon>
        <taxon>Roseomonadaceae</taxon>
        <taxon>Humitalea</taxon>
    </lineage>
</organism>
<dbReference type="AlphaFoldDB" id="A0A2W7IM26"/>
<dbReference type="Proteomes" id="UP000249688">
    <property type="component" value="Unassembled WGS sequence"/>
</dbReference>
<reference evidence="3 4" key="1">
    <citation type="submission" date="2018-06" db="EMBL/GenBank/DDBJ databases">
        <title>Genomic Encyclopedia of Archaeal and Bacterial Type Strains, Phase II (KMG-II): from individual species to whole genera.</title>
        <authorList>
            <person name="Goeker M."/>
        </authorList>
    </citation>
    <scope>NUCLEOTIDE SEQUENCE [LARGE SCALE GENOMIC DNA]</scope>
    <source>
        <strain evidence="3 4">DSM 24525</strain>
    </source>
</reference>
<accession>A0A2W7IM26</accession>